<organism evidence="1 2">
    <name type="scientific">Chromobacterium sinusclupearum</name>
    <dbReference type="NCBI Taxonomy" id="2077146"/>
    <lineage>
        <taxon>Bacteria</taxon>
        <taxon>Pseudomonadati</taxon>
        <taxon>Pseudomonadota</taxon>
        <taxon>Betaproteobacteria</taxon>
        <taxon>Neisseriales</taxon>
        <taxon>Chromobacteriaceae</taxon>
        <taxon>Chromobacterium</taxon>
    </lineage>
</organism>
<dbReference type="AlphaFoldDB" id="A0A2K4MQP5"/>
<name>A0A2K4MQP5_9NEIS</name>
<dbReference type="RefSeq" id="WP_103318698.1">
    <property type="nucleotide sequence ID" value="NZ_PPTF01000022.1"/>
</dbReference>
<proteinExistence type="predicted"/>
<dbReference type="Gene3D" id="3.40.1260.10">
    <property type="entry name" value="DsrEFH-like"/>
    <property type="match status" value="1"/>
</dbReference>
<dbReference type="Proteomes" id="UP000236416">
    <property type="component" value="Unassembled WGS sequence"/>
</dbReference>
<sequence>MVERRDRSHAAAKQRANPSLGERLAEILGKSTMVKICKTCADARRPVEDYLPPSVVINAMLELAEWTLATDKGMGF</sequence>
<protein>
    <submittedName>
        <fullName evidence="1">Uncharacterized protein</fullName>
    </submittedName>
</protein>
<reference evidence="1 2" key="1">
    <citation type="submission" date="2018-01" db="EMBL/GenBank/DDBJ databases">
        <title>Genomic Sequence of Chromobacterium MWU13-2610 from wild cranberry bogs within the Cape Cod National Seashore.</title>
        <authorList>
            <person name="O'Hara-Hanley K."/>
            <person name="Soby S."/>
            <person name="Harrison A."/>
        </authorList>
    </citation>
    <scope>NUCLEOTIDE SEQUENCE [LARGE SCALE GENOMIC DNA]</scope>
    <source>
        <strain evidence="1 2">MWU13-2610</strain>
    </source>
</reference>
<evidence type="ECO:0000313" key="2">
    <source>
        <dbReference type="Proteomes" id="UP000236416"/>
    </source>
</evidence>
<dbReference type="SUPFAM" id="SSF75169">
    <property type="entry name" value="DsrEFH-like"/>
    <property type="match status" value="1"/>
</dbReference>
<accession>A0A2K4MQP5</accession>
<gene>
    <name evidence="1" type="ORF">C2134_06975</name>
</gene>
<evidence type="ECO:0000313" key="1">
    <source>
        <dbReference type="EMBL" id="POA99312.1"/>
    </source>
</evidence>
<dbReference type="InterPro" id="IPR027396">
    <property type="entry name" value="DsrEFH-like"/>
</dbReference>
<dbReference type="EMBL" id="PPTF01000022">
    <property type="protein sequence ID" value="POA99312.1"/>
    <property type="molecule type" value="Genomic_DNA"/>
</dbReference>
<comment type="caution">
    <text evidence="1">The sequence shown here is derived from an EMBL/GenBank/DDBJ whole genome shotgun (WGS) entry which is preliminary data.</text>
</comment>
<keyword evidence="2" id="KW-1185">Reference proteome</keyword>